<dbReference type="InterPro" id="IPR006630">
    <property type="entry name" value="La_HTH"/>
</dbReference>
<feature type="region of interest" description="Disordered" evidence="3">
    <location>
        <begin position="601"/>
        <end position="683"/>
    </location>
</feature>
<dbReference type="PANTHER" id="PTHR22792:SF132">
    <property type="entry name" value="LA-RELATED PROTEIN 1"/>
    <property type="match status" value="1"/>
</dbReference>
<evidence type="ECO:0000313" key="6">
    <source>
        <dbReference type="Proteomes" id="UP000605970"/>
    </source>
</evidence>
<keyword evidence="6" id="KW-1185">Reference proteome</keyword>
<dbReference type="InterPro" id="IPR036388">
    <property type="entry name" value="WH-like_DNA-bd_sf"/>
</dbReference>
<feature type="domain" description="HTH La-type RNA-binding" evidence="4">
    <location>
        <begin position="351"/>
        <end position="443"/>
    </location>
</feature>
<dbReference type="PROSITE" id="PS50961">
    <property type="entry name" value="HTH_LA"/>
    <property type="match status" value="1"/>
</dbReference>
<dbReference type="InterPro" id="IPR045180">
    <property type="entry name" value="La_dom_prot"/>
</dbReference>
<evidence type="ECO:0000256" key="1">
    <source>
        <dbReference type="ARBA" id="ARBA00022884"/>
    </source>
</evidence>
<accession>A0A8S9ZUQ5</accession>
<keyword evidence="1 2" id="KW-0694">RNA-binding</keyword>
<dbReference type="GO" id="GO:0045727">
    <property type="term" value="P:positive regulation of translation"/>
    <property type="evidence" value="ECO:0007669"/>
    <property type="project" value="TreeGrafter"/>
</dbReference>
<dbReference type="InterPro" id="IPR036390">
    <property type="entry name" value="WH_DNA-bd_sf"/>
</dbReference>
<dbReference type="Pfam" id="PF05383">
    <property type="entry name" value="La"/>
    <property type="match status" value="1"/>
</dbReference>
<dbReference type="CDD" id="cd07323">
    <property type="entry name" value="LAM"/>
    <property type="match status" value="1"/>
</dbReference>
<evidence type="ECO:0000313" key="5">
    <source>
        <dbReference type="EMBL" id="KAF7637006.1"/>
    </source>
</evidence>
<reference evidence="5" key="1">
    <citation type="journal article" date="2020" name="Ecol. Evol.">
        <title>Genome structure and content of the rice root-knot nematode (Meloidogyne graminicola).</title>
        <authorList>
            <person name="Phan N.T."/>
            <person name="Danchin E.G.J."/>
            <person name="Klopp C."/>
            <person name="Perfus-Barbeoch L."/>
            <person name="Kozlowski D.K."/>
            <person name="Koutsovoulos G.D."/>
            <person name="Lopez-Roques C."/>
            <person name="Bouchez O."/>
            <person name="Zahm M."/>
            <person name="Besnard G."/>
            <person name="Bellafiore S."/>
        </authorList>
    </citation>
    <scope>NUCLEOTIDE SEQUENCE</scope>
    <source>
        <strain evidence="5">VN-18</strain>
    </source>
</reference>
<feature type="region of interest" description="Disordered" evidence="3">
    <location>
        <begin position="1"/>
        <end position="126"/>
    </location>
</feature>
<proteinExistence type="predicted"/>
<evidence type="ECO:0000256" key="3">
    <source>
        <dbReference type="SAM" id="MobiDB-lite"/>
    </source>
</evidence>
<dbReference type="InterPro" id="IPR006607">
    <property type="entry name" value="DM15"/>
</dbReference>
<dbReference type="AlphaFoldDB" id="A0A8S9ZUQ5"/>
<evidence type="ECO:0000256" key="2">
    <source>
        <dbReference type="PROSITE-ProRule" id="PRU00332"/>
    </source>
</evidence>
<feature type="region of interest" description="Disordered" evidence="3">
    <location>
        <begin position="1029"/>
        <end position="1058"/>
    </location>
</feature>
<feature type="compositionally biased region" description="Polar residues" evidence="3">
    <location>
        <begin position="13"/>
        <end position="28"/>
    </location>
</feature>
<organism evidence="5 6">
    <name type="scientific">Meloidogyne graminicola</name>
    <dbReference type="NCBI Taxonomy" id="189291"/>
    <lineage>
        <taxon>Eukaryota</taxon>
        <taxon>Metazoa</taxon>
        <taxon>Ecdysozoa</taxon>
        <taxon>Nematoda</taxon>
        <taxon>Chromadorea</taxon>
        <taxon>Rhabditida</taxon>
        <taxon>Tylenchina</taxon>
        <taxon>Tylenchomorpha</taxon>
        <taxon>Tylenchoidea</taxon>
        <taxon>Meloidogynidae</taxon>
        <taxon>Meloidogyninae</taxon>
        <taxon>Meloidogyne</taxon>
    </lineage>
</organism>
<dbReference type="SUPFAM" id="SSF46785">
    <property type="entry name" value="Winged helix' DNA-binding domain"/>
    <property type="match status" value="1"/>
</dbReference>
<dbReference type="GO" id="GO:0005829">
    <property type="term" value="C:cytosol"/>
    <property type="evidence" value="ECO:0007669"/>
    <property type="project" value="TreeGrafter"/>
</dbReference>
<dbReference type="GO" id="GO:0048255">
    <property type="term" value="P:mRNA stabilization"/>
    <property type="evidence" value="ECO:0007669"/>
    <property type="project" value="InterPro"/>
</dbReference>
<dbReference type="GO" id="GO:0000339">
    <property type="term" value="F:RNA cap binding"/>
    <property type="evidence" value="ECO:0007669"/>
    <property type="project" value="InterPro"/>
</dbReference>
<comment type="caution">
    <text evidence="5">The sequence shown here is derived from an EMBL/GenBank/DDBJ whole genome shotgun (WGS) entry which is preliminary data.</text>
</comment>
<dbReference type="GO" id="GO:0010494">
    <property type="term" value="C:cytoplasmic stress granule"/>
    <property type="evidence" value="ECO:0007669"/>
    <property type="project" value="TreeGrafter"/>
</dbReference>
<feature type="compositionally biased region" description="Acidic residues" evidence="3">
    <location>
        <begin position="610"/>
        <end position="646"/>
    </location>
</feature>
<feature type="region of interest" description="Disordered" evidence="3">
    <location>
        <begin position="441"/>
        <end position="463"/>
    </location>
</feature>
<dbReference type="Gene3D" id="1.10.10.10">
    <property type="entry name" value="Winged helix-like DNA-binding domain superfamily/Winged helix DNA-binding domain"/>
    <property type="match status" value="1"/>
</dbReference>
<dbReference type="SMART" id="SM00684">
    <property type="entry name" value="DM15"/>
    <property type="match status" value="2"/>
</dbReference>
<name>A0A8S9ZUQ5_9BILA</name>
<gene>
    <name evidence="5" type="ORF">Mgra_00003585</name>
</gene>
<protein>
    <submittedName>
        <fullName evidence="5">HTH La-type RNA-binding domain-containing protein</fullName>
    </submittedName>
</protein>
<dbReference type="Pfam" id="PF21071">
    <property type="entry name" value="LARP1_HEAT"/>
    <property type="match status" value="1"/>
</dbReference>
<dbReference type="EMBL" id="JABEBT010000024">
    <property type="protein sequence ID" value="KAF7637006.1"/>
    <property type="molecule type" value="Genomic_DNA"/>
</dbReference>
<evidence type="ECO:0000259" key="4">
    <source>
        <dbReference type="PROSITE" id="PS50961"/>
    </source>
</evidence>
<sequence length="1058" mass="119113">MSTLQIPIKKTLMSASTSGGGPSNRSSYQQNNNGNQRPPPPFRSVSRNERSQQRNRPNMGQTDVWRKGGSSSNYQSRDEDSRPRGNGGYYNQRRNTNEHRWVRRNHPNAPPPLTMEQRRTRGPLPDWDEVQEAGAEESFDYMDLMESQYQQYYALTAVPPFDPSLGQLIATANTGEPTAAAAMFPAVYQTAALLQPNYLQNLQNRIALATAFRPGFMAPPPQASLISLQNISVTTPSLIQQPAMNQINQQQQPTSPELYASHSAGQYVTFGSTTPIQQQPMNPISSPITLVTTTDQIPVTAATVGASSTAAASFVVPAQPATIIAAAPITQFSPQNAIFTAAPAVLPYIPIVDEFKLRELLRTQIEYYFSSDNLQKDFFLRRKMDAEGFLPLELIASFPRVRSLTYDQSFIVKCLRGSLKVELSADELKIRPRADPYHWPLLESGAQSGTEASPGGIDYDRRPESFDNEMQKLTLDGENKVNLVEKEQEKVAGEENKVVEEIKEGHFNQVFVEKIEEEKAIKNCKSVENKDLKEVNSLEKIDLVNKVVENKIVKKSSEKSSFGQNTIIAEEKSNNEKQNITSSHHLSNFEKNNLKEIEILATKKNQQNSDFDEEEEYEEGEEEKFKDDEEEEEDESERADGVGDDWMEVKAKRNKRRNRPLTTNSNGGGGGKKENNNNKTTNSEQLDFKFDSELENSGGGGGKDLLEKDDLDDAHCNKLIIVTQTPPTNKKHRRMSVKEIENILKKVEEDLWANKVKNDICKYKEHNNNDKKEIKHPSESVWKTKAIERAAASASVPKSPIAGRANADKIQRFYSAQQVSKQHQVSVQSVGWVLGVRSRTTSKKKENNSGLIDSSATAASNNNILLVHPSVSLLQENGFEQQIYTTWKTKCKKQREACGYDIPEMNTLYRFWTYFLRDNFNRSMYNEFRKFALDDAEHGFRYGIESLFRFYSYGLEVKMRPQLYNDFQEITLFDTKMGNTQGLHKFALFLKHCKYSNQLAVNPILARELAKYRNDESYITEPARAAHRDQLENQKCTGRGGRGGGGGGGGSLISTGGK</sequence>
<dbReference type="SMART" id="SM00715">
    <property type="entry name" value="LA"/>
    <property type="match status" value="1"/>
</dbReference>
<feature type="compositionally biased region" description="Gly residues" evidence="3">
    <location>
        <begin position="1038"/>
        <end position="1058"/>
    </location>
</feature>
<dbReference type="PANTHER" id="PTHR22792">
    <property type="entry name" value="LUPUS LA PROTEIN-RELATED"/>
    <property type="match status" value="1"/>
</dbReference>
<dbReference type="OrthoDB" id="340227at2759"/>
<dbReference type="Proteomes" id="UP000605970">
    <property type="component" value="Unassembled WGS sequence"/>
</dbReference>